<gene>
    <name evidence="4" type="primary">mce6A</name>
    <name evidence="4" type="ORF">NONO_c29760</name>
</gene>
<dbReference type="Pfam" id="PF11887">
    <property type="entry name" value="Mce4_CUP1"/>
    <property type="match status" value="1"/>
</dbReference>
<dbReference type="EMBL" id="CP006850">
    <property type="protein sequence ID" value="AHH17763.1"/>
    <property type="molecule type" value="Genomic_DNA"/>
</dbReference>
<proteinExistence type="predicted"/>
<reference evidence="4 5" key="1">
    <citation type="journal article" date="2014" name="Appl. Environ. Microbiol.">
        <title>Insights into the Microbial Degradation of Rubber and Gutta-Percha by Analysis of the Complete Genome of Nocardia nova SH22a.</title>
        <authorList>
            <person name="Luo Q."/>
            <person name="Hiessl S."/>
            <person name="Poehlein A."/>
            <person name="Daniel R."/>
            <person name="Steinbuchel A."/>
        </authorList>
    </citation>
    <scope>NUCLEOTIDE SEQUENCE [LARGE SCALE GENOMIC DNA]</scope>
    <source>
        <strain evidence="4">SH22a</strain>
    </source>
</reference>
<dbReference type="InterPro" id="IPR024516">
    <property type="entry name" value="Mce_C"/>
</dbReference>
<dbReference type="HOGENOM" id="CLU_042030_0_0_11"/>
<evidence type="ECO:0000313" key="5">
    <source>
        <dbReference type="Proteomes" id="UP000019150"/>
    </source>
</evidence>
<keyword evidence="5" id="KW-1185">Reference proteome</keyword>
<dbReference type="Proteomes" id="UP000019150">
    <property type="component" value="Chromosome"/>
</dbReference>
<dbReference type="KEGG" id="nno:NONO_c29760"/>
<organism evidence="4 5">
    <name type="scientific">Nocardia nova SH22a</name>
    <dbReference type="NCBI Taxonomy" id="1415166"/>
    <lineage>
        <taxon>Bacteria</taxon>
        <taxon>Bacillati</taxon>
        <taxon>Actinomycetota</taxon>
        <taxon>Actinomycetes</taxon>
        <taxon>Mycobacteriales</taxon>
        <taxon>Nocardiaceae</taxon>
        <taxon>Nocardia</taxon>
    </lineage>
</organism>
<dbReference type="OrthoDB" id="4571090at2"/>
<keyword evidence="1" id="KW-1133">Transmembrane helix</keyword>
<feature type="domain" description="Mce/MlaD" evidence="2">
    <location>
        <begin position="46"/>
        <end position="124"/>
    </location>
</feature>
<dbReference type="GO" id="GO:0005576">
    <property type="term" value="C:extracellular region"/>
    <property type="evidence" value="ECO:0007669"/>
    <property type="project" value="TreeGrafter"/>
</dbReference>
<dbReference type="Pfam" id="PF02470">
    <property type="entry name" value="MlaD"/>
    <property type="match status" value="1"/>
</dbReference>
<evidence type="ECO:0000256" key="1">
    <source>
        <dbReference type="SAM" id="Phobius"/>
    </source>
</evidence>
<dbReference type="RefSeq" id="WP_025349223.1">
    <property type="nucleotide sequence ID" value="NZ_CP006850.1"/>
</dbReference>
<dbReference type="GO" id="GO:0051701">
    <property type="term" value="P:biological process involved in interaction with host"/>
    <property type="evidence" value="ECO:0007669"/>
    <property type="project" value="TreeGrafter"/>
</dbReference>
<dbReference type="STRING" id="1415166.NONO_c29760"/>
<dbReference type="eggNOG" id="COG1463">
    <property type="taxonomic scope" value="Bacteria"/>
</dbReference>
<dbReference type="PANTHER" id="PTHR33371">
    <property type="entry name" value="INTERMEMBRANE PHOSPHOLIPID TRANSPORT SYSTEM BINDING PROTEIN MLAD-RELATED"/>
    <property type="match status" value="1"/>
</dbReference>
<name>W5TFI0_9NOCA</name>
<protein>
    <submittedName>
        <fullName evidence="4">MCE family protein MceA</fullName>
    </submittedName>
</protein>
<feature type="transmembrane region" description="Helical" evidence="1">
    <location>
        <begin position="12"/>
        <end position="37"/>
    </location>
</feature>
<evidence type="ECO:0000259" key="3">
    <source>
        <dbReference type="Pfam" id="PF11887"/>
    </source>
</evidence>
<keyword evidence="1" id="KW-0472">Membrane</keyword>
<dbReference type="InterPro" id="IPR003399">
    <property type="entry name" value="Mce/MlaD"/>
</dbReference>
<evidence type="ECO:0000259" key="2">
    <source>
        <dbReference type="Pfam" id="PF02470"/>
    </source>
</evidence>
<feature type="domain" description="Mammalian cell entry C-terminal" evidence="3">
    <location>
        <begin position="132"/>
        <end position="354"/>
    </location>
</feature>
<evidence type="ECO:0000313" key="4">
    <source>
        <dbReference type="EMBL" id="AHH17763.1"/>
    </source>
</evidence>
<keyword evidence="1" id="KW-0812">Transmembrane</keyword>
<dbReference type="AlphaFoldDB" id="W5TFI0"/>
<accession>W5TFI0</accession>
<dbReference type="PANTHER" id="PTHR33371:SF19">
    <property type="entry name" value="MCE-FAMILY PROTEIN MCE4A"/>
    <property type="match status" value="1"/>
</dbReference>
<dbReference type="PATRIC" id="fig|1415166.3.peg.3049"/>
<sequence>MLILFDTDGRGPAAWALVLRGVATVCAAALVVGVLLLKSTGAFDSKVQVTAVLTQLGDGLPARSDVKFRGALIGTVAGVTPSVDGGPNRVRIELDPRAAAAVPRTVTARVVPSNVFAVSSIQLVDNGPAPGLRAHDTIAQDRGLSTVQLETALTKLRDIVSATGRLGTDTTVGVLATVARATDRKGDSLLDAGRRLGDIVSQLNTLVAPDGGPSTIGEFTDAVRGLGDAAPDLLDALHHSVISMRTLAEQNNALTTLLAAGNSTSATVADGLGRHSDQLVTANRQMAPVLDVWGAGSSSFTEIVTVITRLSGNFTREFWKTDRQVGLGKFVLELTPHQQYTRADCPRYGDLAGPSCSTAPVSVPLPALPPVLDPRTFPVPAPLAHRPDLLTPLLGLDPGIANSPLAQILSLLPPGGAR</sequence>
<dbReference type="InterPro" id="IPR052336">
    <property type="entry name" value="MlaD_Phospholipid_Transporter"/>
</dbReference>